<dbReference type="STRING" id="34508.A0A4U5NEH0"/>
<accession>A0A4U5NEH0</accession>
<name>A0A4U5NEH0_STECR</name>
<evidence type="ECO:0000256" key="1">
    <source>
        <dbReference type="ARBA" id="ARBA00022658"/>
    </source>
</evidence>
<evidence type="ECO:0000313" key="4">
    <source>
        <dbReference type="Proteomes" id="UP000298663"/>
    </source>
</evidence>
<dbReference type="OrthoDB" id="10004999at2759"/>
<comment type="caution">
    <text evidence="3">The sequence shown here is derived from an EMBL/GenBank/DDBJ whole genome shotgun (WGS) entry which is preliminary data.</text>
</comment>
<dbReference type="InterPro" id="IPR051336">
    <property type="entry name" value="RhoGEF_Guanine_NuclExch_SF"/>
</dbReference>
<dbReference type="InterPro" id="IPR000219">
    <property type="entry name" value="DH_dom"/>
</dbReference>
<dbReference type="Pfam" id="PF00621">
    <property type="entry name" value="RhoGEF"/>
    <property type="match status" value="1"/>
</dbReference>
<evidence type="ECO:0000259" key="2">
    <source>
        <dbReference type="PROSITE" id="PS50010"/>
    </source>
</evidence>
<dbReference type="InterPro" id="IPR035899">
    <property type="entry name" value="DBL_dom_sf"/>
</dbReference>
<reference evidence="3 4" key="2">
    <citation type="journal article" date="2019" name="G3 (Bethesda)">
        <title>Hybrid Assembly of the Genome of the Entomopathogenic Nematode Steinernema carpocapsae Identifies the X-Chromosome.</title>
        <authorList>
            <person name="Serra L."/>
            <person name="Macchietto M."/>
            <person name="Macias-Munoz A."/>
            <person name="McGill C.J."/>
            <person name="Rodriguez I.M."/>
            <person name="Rodriguez B."/>
            <person name="Murad R."/>
            <person name="Mortazavi A."/>
        </authorList>
    </citation>
    <scope>NUCLEOTIDE SEQUENCE [LARGE SCALE GENOMIC DNA]</scope>
    <source>
        <strain evidence="3 4">ALL</strain>
    </source>
</reference>
<dbReference type="PROSITE" id="PS50010">
    <property type="entry name" value="DH_2"/>
    <property type="match status" value="1"/>
</dbReference>
<dbReference type="InterPro" id="IPR055251">
    <property type="entry name" value="SOS1_NGEF_PH"/>
</dbReference>
<dbReference type="PANTHER" id="PTHR22826">
    <property type="entry name" value="RHO GUANINE EXCHANGE FACTOR-RELATED"/>
    <property type="match status" value="1"/>
</dbReference>
<sequence length="338" mass="39263">MNLRISTHLESIVTFYVEPFESREFANLIPNFLQSHSERVFGNIREIITLHRELAFTAVPINEDSPTELAEKLIHVKPRLLRTYLKYFQNAGTSATYYRLLQRDGRFLKSCQSNASHGLSLDSFLLKPIQRLTKYQLLLEELLKNCEETQKSVVRAAVVATRDILTEINVSMHSLRIRGFDGNLLEFKRLCLQTECVVRVFSPKSLRISKVHKRMLLLFERGIMFCKEKQNKNNLLEPFLEHRNHTLVTYMGFEECSVLAAEYFDIWDVRQRTRYSVHVEDDSIRCKVIQKLSELTVLRKGDFARRDASVGPPVPRAVRPKMKRACSEAALHFPTFAV</sequence>
<dbReference type="EMBL" id="AZBU02000004">
    <property type="protein sequence ID" value="TKR81013.1"/>
    <property type="molecule type" value="Genomic_DNA"/>
</dbReference>
<keyword evidence="4" id="KW-1185">Reference proteome</keyword>
<evidence type="ECO:0000313" key="3">
    <source>
        <dbReference type="EMBL" id="TKR81013.1"/>
    </source>
</evidence>
<dbReference type="Pfam" id="PF22697">
    <property type="entry name" value="SOS1_NGEF_PH"/>
    <property type="match status" value="1"/>
</dbReference>
<dbReference type="AlphaFoldDB" id="A0A4U5NEH0"/>
<gene>
    <name evidence="3" type="ORF">L596_014961</name>
</gene>
<proteinExistence type="predicted"/>
<organism evidence="3 4">
    <name type="scientific">Steinernema carpocapsae</name>
    <name type="common">Entomopathogenic nematode</name>
    <dbReference type="NCBI Taxonomy" id="34508"/>
    <lineage>
        <taxon>Eukaryota</taxon>
        <taxon>Metazoa</taxon>
        <taxon>Ecdysozoa</taxon>
        <taxon>Nematoda</taxon>
        <taxon>Chromadorea</taxon>
        <taxon>Rhabditida</taxon>
        <taxon>Tylenchina</taxon>
        <taxon>Panagrolaimomorpha</taxon>
        <taxon>Strongyloidoidea</taxon>
        <taxon>Steinernematidae</taxon>
        <taxon>Steinernema</taxon>
    </lineage>
</organism>
<dbReference type="SUPFAM" id="SSF50729">
    <property type="entry name" value="PH domain-like"/>
    <property type="match status" value="1"/>
</dbReference>
<dbReference type="InterPro" id="IPR011993">
    <property type="entry name" value="PH-like_dom_sf"/>
</dbReference>
<reference evidence="3 4" key="1">
    <citation type="journal article" date="2015" name="Genome Biol.">
        <title>Comparative genomics of Steinernema reveals deeply conserved gene regulatory networks.</title>
        <authorList>
            <person name="Dillman A.R."/>
            <person name="Macchietto M."/>
            <person name="Porter C.F."/>
            <person name="Rogers A."/>
            <person name="Williams B."/>
            <person name="Antoshechkin I."/>
            <person name="Lee M.M."/>
            <person name="Goodwin Z."/>
            <person name="Lu X."/>
            <person name="Lewis E.E."/>
            <person name="Goodrich-Blair H."/>
            <person name="Stock S.P."/>
            <person name="Adams B.J."/>
            <person name="Sternberg P.W."/>
            <person name="Mortazavi A."/>
        </authorList>
    </citation>
    <scope>NUCLEOTIDE SEQUENCE [LARGE SCALE GENOMIC DNA]</scope>
    <source>
        <strain evidence="3 4">ALL</strain>
    </source>
</reference>
<dbReference type="GO" id="GO:0005737">
    <property type="term" value="C:cytoplasm"/>
    <property type="evidence" value="ECO:0007669"/>
    <property type="project" value="TreeGrafter"/>
</dbReference>
<dbReference type="SMART" id="SM00325">
    <property type="entry name" value="RhoGEF"/>
    <property type="match status" value="1"/>
</dbReference>
<dbReference type="Gene3D" id="1.20.900.10">
    <property type="entry name" value="Dbl homology (DH) domain"/>
    <property type="match status" value="1"/>
</dbReference>
<protein>
    <recommendedName>
        <fullName evidence="2">DH domain-containing protein</fullName>
    </recommendedName>
</protein>
<keyword evidence="1" id="KW-0344">Guanine-nucleotide releasing factor</keyword>
<dbReference type="Proteomes" id="UP000298663">
    <property type="component" value="Unassembled WGS sequence"/>
</dbReference>
<feature type="domain" description="DH" evidence="2">
    <location>
        <begin position="1"/>
        <end position="171"/>
    </location>
</feature>
<dbReference type="SUPFAM" id="SSF48065">
    <property type="entry name" value="DBL homology domain (DH-domain)"/>
    <property type="match status" value="1"/>
</dbReference>
<dbReference type="PANTHER" id="PTHR22826:SF211">
    <property type="entry name" value="LD43457P"/>
    <property type="match status" value="1"/>
</dbReference>
<dbReference type="Gene3D" id="2.30.29.30">
    <property type="entry name" value="Pleckstrin-homology domain (PH domain)/Phosphotyrosine-binding domain (PTB)"/>
    <property type="match status" value="1"/>
</dbReference>
<dbReference type="GO" id="GO:0005085">
    <property type="term" value="F:guanyl-nucleotide exchange factor activity"/>
    <property type="evidence" value="ECO:0007669"/>
    <property type="project" value="UniProtKB-KW"/>
</dbReference>